<protein>
    <submittedName>
        <fullName evidence="1">Dot/Icm secretion system substrate</fullName>
    </submittedName>
</protein>
<evidence type="ECO:0000313" key="2">
    <source>
        <dbReference type="Proteomes" id="UP000254033"/>
    </source>
</evidence>
<name>A0A378IS75_9GAMM</name>
<dbReference type="AlphaFoldDB" id="A0A378IS75"/>
<reference evidence="1 2" key="1">
    <citation type="submission" date="2018-06" db="EMBL/GenBank/DDBJ databases">
        <authorList>
            <consortium name="Pathogen Informatics"/>
            <person name="Doyle S."/>
        </authorList>
    </citation>
    <scope>NUCLEOTIDE SEQUENCE [LARGE SCALE GENOMIC DNA]</scope>
    <source>
        <strain evidence="1 2">NCTC11978</strain>
    </source>
</reference>
<gene>
    <name evidence="1" type="ORF">NCTC11978_01268</name>
</gene>
<dbReference type="EMBL" id="UGNY01000001">
    <property type="protein sequence ID" value="STX38088.1"/>
    <property type="molecule type" value="Genomic_DNA"/>
</dbReference>
<proteinExistence type="predicted"/>
<dbReference type="RefSeq" id="WP_115174950.1">
    <property type="nucleotide sequence ID" value="NZ_UGNY01000001.1"/>
</dbReference>
<accession>A0A378IS75</accession>
<organism evidence="1 2">
    <name type="scientific">Legionella feeleii</name>
    <dbReference type="NCBI Taxonomy" id="453"/>
    <lineage>
        <taxon>Bacteria</taxon>
        <taxon>Pseudomonadati</taxon>
        <taxon>Pseudomonadota</taxon>
        <taxon>Gammaproteobacteria</taxon>
        <taxon>Legionellales</taxon>
        <taxon>Legionellaceae</taxon>
        <taxon>Legionella</taxon>
    </lineage>
</organism>
<evidence type="ECO:0000313" key="1">
    <source>
        <dbReference type="EMBL" id="STX38088.1"/>
    </source>
</evidence>
<sequence>MGFVLPVAKFLSKLDSLDRDYEIRSGKDLEKSPQPYAISCFFGAKDIATRRQQIGFIKGLLAALRKNWESLTKPEEVIQSFLTALHILMTACFYIKSKTNSNYLTTPILSQLLDEAAEISPINLVDEKTRANCLLATKGYLETNGPLKAVNTKTNSPFTELEWHDFLEFTKDQCALLDKKQVKNYPITSLLRPLIAQPLQILGWSVGYVMGDTISHIPPVRYALTAVLGGGVYLTVGSSASVCMIVLVPAVASRILDTFCGLSLAFVMGKSLRIVGEGVGFGIGIPLDIGCQLIGEAVSGITTLYHHSKSGEKLSGISLVDGHLIQDGIDLVLVNLSHIPAQLTLEHKEHLTQCKTGEFEIGETEVIVTIDGKHTRLPLLTECETDVPVTSTQRIESTTLELK</sequence>
<dbReference type="Proteomes" id="UP000254033">
    <property type="component" value="Unassembled WGS sequence"/>
</dbReference>